<evidence type="ECO:0000259" key="6">
    <source>
        <dbReference type="Pfam" id="PF00850"/>
    </source>
</evidence>
<dbReference type="InterPro" id="IPR000286">
    <property type="entry name" value="HDACs"/>
</dbReference>
<evidence type="ECO:0000256" key="5">
    <source>
        <dbReference type="ARBA" id="ARBA00022833"/>
    </source>
</evidence>
<dbReference type="InterPro" id="IPR023801">
    <property type="entry name" value="His_deacetylse_dom"/>
</dbReference>
<comment type="cofactor">
    <cofactor evidence="1">
        <name>Zn(2+)</name>
        <dbReference type="ChEBI" id="CHEBI:29105"/>
    </cofactor>
</comment>
<keyword evidence="5" id="KW-0862">Zinc</keyword>
<dbReference type="SUPFAM" id="SSF52768">
    <property type="entry name" value="Arginase/deacetylase"/>
    <property type="match status" value="1"/>
</dbReference>
<proteinExistence type="inferred from homology"/>
<evidence type="ECO:0000313" key="8">
    <source>
        <dbReference type="Proteomes" id="UP001297272"/>
    </source>
</evidence>
<dbReference type="PANTHER" id="PTHR10625">
    <property type="entry name" value="HISTONE DEACETYLASE HDAC1-RELATED"/>
    <property type="match status" value="1"/>
</dbReference>
<evidence type="ECO:0000256" key="4">
    <source>
        <dbReference type="ARBA" id="ARBA00022801"/>
    </source>
</evidence>
<gene>
    <name evidence="7" type="ORF">JYU29_11675</name>
</gene>
<keyword evidence="8" id="KW-1185">Reference proteome</keyword>
<evidence type="ECO:0000256" key="1">
    <source>
        <dbReference type="ARBA" id="ARBA00001947"/>
    </source>
</evidence>
<name>A0ABS5S0A7_9HYPH</name>
<dbReference type="Pfam" id="PF00850">
    <property type="entry name" value="Hist_deacetyl"/>
    <property type="match status" value="1"/>
</dbReference>
<dbReference type="EMBL" id="JAFMNX010000002">
    <property type="protein sequence ID" value="MBS9721347.1"/>
    <property type="molecule type" value="Genomic_DNA"/>
</dbReference>
<feature type="domain" description="Histone deacetylase" evidence="6">
    <location>
        <begin position="30"/>
        <end position="345"/>
    </location>
</feature>
<dbReference type="InterPro" id="IPR023696">
    <property type="entry name" value="Ureohydrolase_dom_sf"/>
</dbReference>
<keyword evidence="3" id="KW-0479">Metal-binding</keyword>
<dbReference type="PANTHER" id="PTHR10625:SF17">
    <property type="entry name" value="HISTONE DEACETYLASE 8"/>
    <property type="match status" value="1"/>
</dbReference>
<dbReference type="Proteomes" id="UP001297272">
    <property type="component" value="Unassembled WGS sequence"/>
</dbReference>
<evidence type="ECO:0000256" key="3">
    <source>
        <dbReference type="ARBA" id="ARBA00022723"/>
    </source>
</evidence>
<protein>
    <submittedName>
        <fullName evidence="7">Histone deacetylase family protein</fullName>
    </submittedName>
</protein>
<evidence type="ECO:0000256" key="2">
    <source>
        <dbReference type="ARBA" id="ARBA00005947"/>
    </source>
</evidence>
<accession>A0ABS5S0A7</accession>
<keyword evidence="4" id="KW-0378">Hydrolase</keyword>
<comment type="caution">
    <text evidence="7">The sequence shown here is derived from an EMBL/GenBank/DDBJ whole genome shotgun (WGS) entry which is preliminary data.</text>
</comment>
<dbReference type="CDD" id="cd10001">
    <property type="entry name" value="HDAC_classII_APAH"/>
    <property type="match status" value="1"/>
</dbReference>
<comment type="similarity">
    <text evidence="2">Belongs to the histone deacetylase family.</text>
</comment>
<dbReference type="InterPro" id="IPR037138">
    <property type="entry name" value="His_deacetylse_dom_sf"/>
</dbReference>
<dbReference type="PRINTS" id="PR01270">
    <property type="entry name" value="HDASUPER"/>
</dbReference>
<dbReference type="Gene3D" id="3.40.800.20">
    <property type="entry name" value="Histone deacetylase domain"/>
    <property type="match status" value="1"/>
</dbReference>
<organism evidence="7 8">
    <name type="scientific">Tianweitania aestuarii</name>
    <dbReference type="NCBI Taxonomy" id="2814886"/>
    <lineage>
        <taxon>Bacteria</taxon>
        <taxon>Pseudomonadati</taxon>
        <taxon>Pseudomonadota</taxon>
        <taxon>Alphaproteobacteria</taxon>
        <taxon>Hyphomicrobiales</taxon>
        <taxon>Phyllobacteriaceae</taxon>
        <taxon>Tianweitania</taxon>
    </lineage>
</organism>
<dbReference type="RefSeq" id="WP_213984952.1">
    <property type="nucleotide sequence ID" value="NZ_JAFMNX010000002.1"/>
</dbReference>
<reference evidence="7 8" key="1">
    <citation type="submission" date="2021-03" db="EMBL/GenBank/DDBJ databases">
        <title>Tianweitania aestuarii sp. nov., isolated from a tidal flat.</title>
        <authorList>
            <person name="Park S."/>
            <person name="Yoon J.-H."/>
        </authorList>
    </citation>
    <scope>NUCLEOTIDE SEQUENCE [LARGE SCALE GENOMIC DNA]</scope>
    <source>
        <strain evidence="7 8">BSSL-BM11</strain>
    </source>
</reference>
<evidence type="ECO:0000313" key="7">
    <source>
        <dbReference type="EMBL" id="MBS9721347.1"/>
    </source>
</evidence>
<sequence length="349" mass="37861">MRAFYHPDQALHDPQQYMRFGRVVAPKDLPIRTERLLAALASHGISPERPAEYGTDPVLAVHDEGFVRFLQTAWDKWQGLPPERGPEVWPSTFPYWSGRPDEDVRPPCRPTGFIGQLGWYLGDLSVPISQQSWHSAMRSAETAVAGAEAILAGDKAVYALCRPSGHHARADRATGFCYLNNTAIAGHHLRAKFSKVAILDVDAHHGDGTQQIFYRRDDVLTISVHADPDNYYPFYTGYADERGNGPGEGANLNLPLPHGGTGADMVAALEKAAAAIRAFGADVLVVALGYDAHKDDPIGVLKLEASDFGIIGEMVRQIGLPTLVVQEGGYAIEAIEGCLHSFLTGLDAG</sequence>